<organism evidence="8 9">
    <name type="scientific">Corynebacterium mendelii</name>
    <dbReference type="NCBI Taxonomy" id="2765362"/>
    <lineage>
        <taxon>Bacteria</taxon>
        <taxon>Bacillati</taxon>
        <taxon>Actinomycetota</taxon>
        <taxon>Actinomycetes</taxon>
        <taxon>Mycobacteriales</taxon>
        <taxon>Corynebacteriaceae</taxon>
        <taxon>Corynebacterium</taxon>
    </lineage>
</organism>
<comment type="caution">
    <text evidence="8">The sequence shown here is derived from an EMBL/GenBank/DDBJ whole genome shotgun (WGS) entry which is preliminary data.</text>
</comment>
<dbReference type="Proteomes" id="UP000664332">
    <property type="component" value="Unassembled WGS sequence"/>
</dbReference>
<dbReference type="EMBL" id="JAFLEQ010000005">
    <property type="protein sequence ID" value="MBN9643625.1"/>
    <property type="molecule type" value="Genomic_DNA"/>
</dbReference>
<keyword evidence="9" id="KW-1185">Reference proteome</keyword>
<dbReference type="PANTHER" id="PTHR10629">
    <property type="entry name" value="CYTOSINE-SPECIFIC METHYLTRANSFERASE"/>
    <property type="match status" value="1"/>
</dbReference>
<evidence type="ECO:0000313" key="8">
    <source>
        <dbReference type="EMBL" id="MBN9643625.1"/>
    </source>
</evidence>
<dbReference type="RefSeq" id="WP_207118367.1">
    <property type="nucleotide sequence ID" value="NZ_JAFLEQ010000005.1"/>
</dbReference>
<dbReference type="Gene3D" id="3.90.120.10">
    <property type="entry name" value="DNA Methylase, subunit A, domain 2"/>
    <property type="match status" value="1"/>
</dbReference>
<keyword evidence="1 5" id="KW-0489">Methyltransferase</keyword>
<protein>
    <recommendedName>
        <fullName evidence="7">Cytosine-specific methyltransferase</fullName>
        <ecNumber evidence="7">2.1.1.37</ecNumber>
    </recommendedName>
</protein>
<dbReference type="Pfam" id="PF00145">
    <property type="entry name" value="DNA_methylase"/>
    <property type="match status" value="1"/>
</dbReference>
<dbReference type="GO" id="GO:0032259">
    <property type="term" value="P:methylation"/>
    <property type="evidence" value="ECO:0007669"/>
    <property type="project" value="UniProtKB-KW"/>
</dbReference>
<dbReference type="GO" id="GO:0009307">
    <property type="term" value="P:DNA restriction-modification system"/>
    <property type="evidence" value="ECO:0007669"/>
    <property type="project" value="UniProtKB-KW"/>
</dbReference>
<dbReference type="AlphaFoldDB" id="A0A939IWN9"/>
<comment type="catalytic activity">
    <reaction evidence="7">
        <text>a 2'-deoxycytidine in DNA + S-adenosyl-L-methionine = a 5-methyl-2'-deoxycytidine in DNA + S-adenosyl-L-homocysteine + H(+)</text>
        <dbReference type="Rhea" id="RHEA:13681"/>
        <dbReference type="Rhea" id="RHEA-COMP:11369"/>
        <dbReference type="Rhea" id="RHEA-COMP:11370"/>
        <dbReference type="ChEBI" id="CHEBI:15378"/>
        <dbReference type="ChEBI" id="CHEBI:57856"/>
        <dbReference type="ChEBI" id="CHEBI:59789"/>
        <dbReference type="ChEBI" id="CHEBI:85452"/>
        <dbReference type="ChEBI" id="CHEBI:85454"/>
        <dbReference type="EC" id="2.1.1.37"/>
    </reaction>
</comment>
<dbReference type="NCBIfam" id="TIGR00675">
    <property type="entry name" value="dcm"/>
    <property type="match status" value="1"/>
</dbReference>
<dbReference type="Gene3D" id="3.40.50.150">
    <property type="entry name" value="Vaccinia Virus protein VP39"/>
    <property type="match status" value="1"/>
</dbReference>
<proteinExistence type="inferred from homology"/>
<dbReference type="GO" id="GO:0003886">
    <property type="term" value="F:DNA (cytosine-5-)-methyltransferase activity"/>
    <property type="evidence" value="ECO:0007669"/>
    <property type="project" value="UniProtKB-EC"/>
</dbReference>
<evidence type="ECO:0000256" key="5">
    <source>
        <dbReference type="PROSITE-ProRule" id="PRU01016"/>
    </source>
</evidence>
<dbReference type="GO" id="GO:0003677">
    <property type="term" value="F:DNA binding"/>
    <property type="evidence" value="ECO:0007669"/>
    <property type="project" value="TreeGrafter"/>
</dbReference>
<evidence type="ECO:0000256" key="6">
    <source>
        <dbReference type="RuleBase" id="RU000416"/>
    </source>
</evidence>
<comment type="similarity">
    <text evidence="5 6">Belongs to the class I-like SAM-binding methyltransferase superfamily. C5-methyltransferase family.</text>
</comment>
<evidence type="ECO:0000256" key="1">
    <source>
        <dbReference type="ARBA" id="ARBA00022603"/>
    </source>
</evidence>
<evidence type="ECO:0000256" key="7">
    <source>
        <dbReference type="RuleBase" id="RU000417"/>
    </source>
</evidence>
<evidence type="ECO:0000256" key="4">
    <source>
        <dbReference type="ARBA" id="ARBA00022747"/>
    </source>
</evidence>
<name>A0A939IWN9_9CORY</name>
<dbReference type="PANTHER" id="PTHR10629:SF52">
    <property type="entry name" value="DNA (CYTOSINE-5)-METHYLTRANSFERASE 1"/>
    <property type="match status" value="1"/>
</dbReference>
<sequence>MPTSQTPDLQGHSTMVSLYSGAGGLDLGFARAGFRPVIANDIDPYAIATHDRIAQVTDPRWADAAALLSTTRTLCGDVRGFTDLFEPGMADIVIGGPPCQGFSVAGRMDPDDPRSKHVFDFLSIVATVKPRAFVMENVAALATNKRWADVIASLQSNAAVGYKTQLVVLNAAGWAVPQTRKRMFLIGLPPHAPLVDFSSPPTAAHPPTARETLSGLPPAGTAGNEGICTAKITLAKKPVLRKSPFAGMLFNGQGRAINLDGPSQTLPASMGGNRTPIIDEANLADPSVTPWIVGYHRRLFHDNKPPLAALPASVPLRRLTVEEAAALQTFPTDMPWAGTQSVKFRQIGNAVPPLLGYAVARQLRQALDAAETTTLFPPVAAPAGQSG</sequence>
<accession>A0A939IWN9</accession>
<keyword evidence="3 5" id="KW-0949">S-adenosyl-L-methionine</keyword>
<dbReference type="InterPro" id="IPR018117">
    <property type="entry name" value="C5_DNA_meth_AS"/>
</dbReference>
<dbReference type="GO" id="GO:0044027">
    <property type="term" value="P:negative regulation of gene expression via chromosomal CpG island methylation"/>
    <property type="evidence" value="ECO:0007669"/>
    <property type="project" value="TreeGrafter"/>
</dbReference>
<dbReference type="InterPro" id="IPR001525">
    <property type="entry name" value="C5_MeTfrase"/>
</dbReference>
<keyword evidence="4" id="KW-0680">Restriction system</keyword>
<dbReference type="EC" id="2.1.1.37" evidence="7"/>
<evidence type="ECO:0000256" key="2">
    <source>
        <dbReference type="ARBA" id="ARBA00022679"/>
    </source>
</evidence>
<dbReference type="PROSITE" id="PS00094">
    <property type="entry name" value="C5_MTASE_1"/>
    <property type="match status" value="1"/>
</dbReference>
<dbReference type="InterPro" id="IPR050390">
    <property type="entry name" value="C5-Methyltransferase"/>
</dbReference>
<gene>
    <name evidence="8" type="ORF">JZY06_03130</name>
</gene>
<dbReference type="InterPro" id="IPR029063">
    <property type="entry name" value="SAM-dependent_MTases_sf"/>
</dbReference>
<dbReference type="SUPFAM" id="SSF53335">
    <property type="entry name" value="S-adenosyl-L-methionine-dependent methyltransferases"/>
    <property type="match status" value="1"/>
</dbReference>
<keyword evidence="2 5" id="KW-0808">Transferase</keyword>
<dbReference type="PROSITE" id="PS00095">
    <property type="entry name" value="C5_MTASE_2"/>
    <property type="match status" value="1"/>
</dbReference>
<feature type="active site" evidence="5">
    <location>
        <position position="99"/>
    </location>
</feature>
<dbReference type="PRINTS" id="PR00105">
    <property type="entry name" value="C5METTRFRASE"/>
</dbReference>
<reference evidence="8" key="1">
    <citation type="submission" date="2021-03" db="EMBL/GenBank/DDBJ databases">
        <authorList>
            <person name="Sun Q."/>
        </authorList>
    </citation>
    <scope>NUCLEOTIDE SEQUENCE</scope>
    <source>
        <strain evidence="8">CCM 8862</strain>
    </source>
</reference>
<evidence type="ECO:0000256" key="3">
    <source>
        <dbReference type="ARBA" id="ARBA00022691"/>
    </source>
</evidence>
<dbReference type="InterPro" id="IPR031303">
    <property type="entry name" value="C5_meth_CS"/>
</dbReference>
<dbReference type="PROSITE" id="PS51679">
    <property type="entry name" value="SAM_MT_C5"/>
    <property type="match status" value="1"/>
</dbReference>
<evidence type="ECO:0000313" key="9">
    <source>
        <dbReference type="Proteomes" id="UP000664332"/>
    </source>
</evidence>